<name>A0A2R6QZQ0_ACTCC</name>
<keyword evidence="14" id="KW-1133">Transmembrane helix</keyword>
<evidence type="ECO:0000256" key="5">
    <source>
        <dbReference type="ARBA" id="ARBA00022525"/>
    </source>
</evidence>
<feature type="active site" evidence="12">
    <location>
        <position position="280"/>
    </location>
</feature>
<evidence type="ECO:0000256" key="4">
    <source>
        <dbReference type="ARBA" id="ARBA00022512"/>
    </source>
</evidence>
<dbReference type="GO" id="GO:0005975">
    <property type="term" value="P:carbohydrate metabolic process"/>
    <property type="evidence" value="ECO:0007669"/>
    <property type="project" value="InterPro"/>
</dbReference>
<evidence type="ECO:0000313" key="16">
    <source>
        <dbReference type="Proteomes" id="UP000241394"/>
    </source>
</evidence>
<dbReference type="AlphaFoldDB" id="A0A2R6QZQ0"/>
<dbReference type="PANTHER" id="PTHR31375">
    <property type="match status" value="1"/>
</dbReference>
<dbReference type="EMBL" id="NKQK01000011">
    <property type="protein sequence ID" value="PSS17870.1"/>
    <property type="molecule type" value="Genomic_DNA"/>
</dbReference>
<accession>A0A2R6QZQ0</accession>
<dbReference type="Gene3D" id="2.160.20.10">
    <property type="entry name" value="Single-stranded right-handed beta-helix, Pectin lyase-like"/>
    <property type="match status" value="1"/>
</dbReference>
<keyword evidence="16" id="KW-1185">Reference proteome</keyword>
<proteinExistence type="inferred from homology"/>
<reference evidence="15 16" key="1">
    <citation type="submission" date="2017-07" db="EMBL/GenBank/DDBJ databases">
        <title>An improved, manually edited Actinidia chinensis var. chinensis (kiwifruit) genome highlights the challenges associated with draft genomes and gene prediction in plants.</title>
        <authorList>
            <person name="Pilkington S."/>
            <person name="Crowhurst R."/>
            <person name="Hilario E."/>
            <person name="Nardozza S."/>
            <person name="Fraser L."/>
            <person name="Peng Y."/>
            <person name="Gunaseelan K."/>
            <person name="Simpson R."/>
            <person name="Tahir J."/>
            <person name="Deroles S."/>
            <person name="Templeton K."/>
            <person name="Luo Z."/>
            <person name="Davy M."/>
            <person name="Cheng C."/>
            <person name="Mcneilage M."/>
            <person name="Scaglione D."/>
            <person name="Liu Y."/>
            <person name="Zhang Q."/>
            <person name="Datson P."/>
            <person name="De Silva N."/>
            <person name="Gardiner S."/>
            <person name="Bassett H."/>
            <person name="Chagne D."/>
            <person name="Mccallum J."/>
            <person name="Dzierzon H."/>
            <person name="Deng C."/>
            <person name="Wang Y.-Y."/>
            <person name="Barron N."/>
            <person name="Manako K."/>
            <person name="Bowen J."/>
            <person name="Foster T."/>
            <person name="Erridge Z."/>
            <person name="Tiffin H."/>
            <person name="Waite C."/>
            <person name="Davies K."/>
            <person name="Grierson E."/>
            <person name="Laing W."/>
            <person name="Kirk R."/>
            <person name="Chen X."/>
            <person name="Wood M."/>
            <person name="Montefiori M."/>
            <person name="Brummell D."/>
            <person name="Schwinn K."/>
            <person name="Catanach A."/>
            <person name="Fullerton C."/>
            <person name="Li D."/>
            <person name="Meiyalaghan S."/>
            <person name="Nieuwenhuizen N."/>
            <person name="Read N."/>
            <person name="Prakash R."/>
            <person name="Hunter D."/>
            <person name="Zhang H."/>
            <person name="Mckenzie M."/>
            <person name="Knabel M."/>
            <person name="Harris A."/>
            <person name="Allan A."/>
            <person name="Chen A."/>
            <person name="Janssen B."/>
            <person name="Plunkett B."/>
            <person name="Dwamena C."/>
            <person name="Voogd C."/>
            <person name="Leif D."/>
            <person name="Lafferty D."/>
            <person name="Souleyre E."/>
            <person name="Varkonyi-Gasic E."/>
            <person name="Gambi F."/>
            <person name="Hanley J."/>
            <person name="Yao J.-L."/>
            <person name="Cheung J."/>
            <person name="David K."/>
            <person name="Warren B."/>
            <person name="Marsh K."/>
            <person name="Snowden K."/>
            <person name="Lin-Wang K."/>
            <person name="Brian L."/>
            <person name="Martinez-Sanchez M."/>
            <person name="Wang M."/>
            <person name="Ileperuma N."/>
            <person name="Macnee N."/>
            <person name="Campin R."/>
            <person name="Mcatee P."/>
            <person name="Drummond R."/>
            <person name="Espley R."/>
            <person name="Ireland H."/>
            <person name="Wu R."/>
            <person name="Atkinson R."/>
            <person name="Karunairetnam S."/>
            <person name="Bulley S."/>
            <person name="Chunkath S."/>
            <person name="Hanley Z."/>
            <person name="Storey R."/>
            <person name="Thrimawithana A."/>
            <person name="Thomson S."/>
            <person name="David C."/>
            <person name="Testolin R."/>
        </authorList>
    </citation>
    <scope>NUCLEOTIDE SEQUENCE [LARGE SCALE GENOMIC DNA]</scope>
    <source>
        <strain evidence="16">cv. Red5</strain>
        <tissue evidence="15">Young leaf</tissue>
    </source>
</reference>
<gene>
    <name evidence="15" type="ORF">CEY00_Acc12561</name>
</gene>
<dbReference type="InterPro" id="IPR012334">
    <property type="entry name" value="Pectin_lyas_fold"/>
</dbReference>
<keyword evidence="9 13" id="KW-0326">Glycosidase</keyword>
<feature type="transmembrane region" description="Helical" evidence="14">
    <location>
        <begin position="12"/>
        <end position="31"/>
    </location>
</feature>
<evidence type="ECO:0000256" key="9">
    <source>
        <dbReference type="ARBA" id="ARBA00023295"/>
    </source>
</evidence>
<keyword evidence="14" id="KW-0472">Membrane</keyword>
<evidence type="ECO:0000256" key="14">
    <source>
        <dbReference type="SAM" id="Phobius"/>
    </source>
</evidence>
<evidence type="ECO:0000256" key="7">
    <source>
        <dbReference type="ARBA" id="ARBA00022737"/>
    </source>
</evidence>
<keyword evidence="5" id="KW-0964">Secreted</keyword>
<evidence type="ECO:0000256" key="2">
    <source>
        <dbReference type="ARBA" id="ARBA00008834"/>
    </source>
</evidence>
<keyword evidence="8 13" id="KW-0378">Hydrolase</keyword>
<organism evidence="15 16">
    <name type="scientific">Actinidia chinensis var. chinensis</name>
    <name type="common">Chinese soft-hair kiwi</name>
    <dbReference type="NCBI Taxonomy" id="1590841"/>
    <lineage>
        <taxon>Eukaryota</taxon>
        <taxon>Viridiplantae</taxon>
        <taxon>Streptophyta</taxon>
        <taxon>Embryophyta</taxon>
        <taxon>Tracheophyta</taxon>
        <taxon>Spermatophyta</taxon>
        <taxon>Magnoliopsida</taxon>
        <taxon>eudicotyledons</taxon>
        <taxon>Gunneridae</taxon>
        <taxon>Pentapetalae</taxon>
        <taxon>asterids</taxon>
        <taxon>Ericales</taxon>
        <taxon>Actinidiaceae</taxon>
        <taxon>Actinidia</taxon>
    </lineage>
</organism>
<dbReference type="GO" id="GO:0004650">
    <property type="term" value="F:polygalacturonase activity"/>
    <property type="evidence" value="ECO:0007669"/>
    <property type="project" value="UniProtKB-EC"/>
</dbReference>
<dbReference type="EC" id="3.2.1.15" evidence="3"/>
<comment type="catalytic activity">
    <reaction evidence="11">
        <text>(1,4-alpha-D-galacturonosyl)n+m + H2O = (1,4-alpha-D-galacturonosyl)n + (1,4-alpha-D-galacturonosyl)m.</text>
        <dbReference type="EC" id="3.2.1.15"/>
    </reaction>
</comment>
<dbReference type="InterPro" id="IPR000743">
    <property type="entry name" value="Glyco_hydro_28"/>
</dbReference>
<sequence>MGKPSSSSASSCGSIIILSVYYICICSFSNFTSVEGFDSLLRLPHSGPNTNLSLSKTKTVFYVNDYGAKGDGIHDDTKAFKDVWKLACSQPGKAKIVTQAAKTYLVRPITFGGPCKAKLKFRMSGTIIAPNDPSAWDSLNAQRWLYFHKVDHLTVDGSGKIDGMGQEWWAQSCKINTTNACRRAPTAMTFHKCKDLNVKKITMVNSQQTHLAFTQCVQVEVSNVIVQAPGSSPNTDGIHISSSTLVDIRESTIGTGDDCISIVGNSSVIQITNITCGPGHGISIGSLGKSNSSASVNDISVDGAILSNTENGLRIKTCQGGFGFATNIAFQNVWMEKVSNPIVIDQYYCDSPVECLNQTWAIKVQNISFVGIKGTSATDEAIRFACSDRFPCEMLYLEDIQLISYNGGLTNCFCWEAQGSFSGLVFPHPCFSHGESYLGRKVLPGSVLQSI</sequence>
<evidence type="ECO:0000256" key="10">
    <source>
        <dbReference type="ARBA" id="ARBA00023316"/>
    </source>
</evidence>
<keyword evidence="4" id="KW-0134">Cell wall</keyword>
<evidence type="ECO:0000256" key="11">
    <source>
        <dbReference type="ARBA" id="ARBA00034074"/>
    </source>
</evidence>
<dbReference type="GO" id="GO:0071555">
    <property type="term" value="P:cell wall organization"/>
    <property type="evidence" value="ECO:0007669"/>
    <property type="project" value="UniProtKB-KW"/>
</dbReference>
<evidence type="ECO:0000256" key="3">
    <source>
        <dbReference type="ARBA" id="ARBA00012736"/>
    </source>
</evidence>
<evidence type="ECO:0000256" key="12">
    <source>
        <dbReference type="PROSITE-ProRule" id="PRU10052"/>
    </source>
</evidence>
<dbReference type="FunFam" id="2.160.20.10:FF:000032">
    <property type="entry name" value="Pectin lyase-like superfamily protein"/>
    <property type="match status" value="1"/>
</dbReference>
<protein>
    <recommendedName>
        <fullName evidence="3">endo-polygalacturonase</fullName>
        <ecNumber evidence="3">3.2.1.15</ecNumber>
    </recommendedName>
</protein>
<evidence type="ECO:0000313" key="15">
    <source>
        <dbReference type="EMBL" id="PSS17870.1"/>
    </source>
</evidence>
<dbReference type="OrthoDB" id="187139at2759"/>
<keyword evidence="14" id="KW-0812">Transmembrane</keyword>
<dbReference type="SUPFAM" id="SSF51126">
    <property type="entry name" value="Pectin lyase-like"/>
    <property type="match status" value="1"/>
</dbReference>
<evidence type="ECO:0000256" key="13">
    <source>
        <dbReference type="RuleBase" id="RU361169"/>
    </source>
</evidence>
<evidence type="ECO:0000256" key="1">
    <source>
        <dbReference type="ARBA" id="ARBA00004191"/>
    </source>
</evidence>
<keyword evidence="6" id="KW-0732">Signal</keyword>
<comment type="subcellular location">
    <subcellularLocation>
        <location evidence="1">Secreted</location>
        <location evidence="1">Cell wall</location>
    </subcellularLocation>
</comment>
<dbReference type="STRING" id="1590841.A0A2R6QZQ0"/>
<dbReference type="PROSITE" id="PS00502">
    <property type="entry name" value="POLYGALACTURONASE"/>
    <property type="match status" value="1"/>
</dbReference>
<comment type="caution">
    <text evidence="15">The sequence shown here is derived from an EMBL/GenBank/DDBJ whole genome shotgun (WGS) entry which is preliminary data.</text>
</comment>
<reference evidence="16" key="2">
    <citation type="journal article" date="2018" name="BMC Genomics">
        <title>A manually annotated Actinidia chinensis var. chinensis (kiwifruit) genome highlights the challenges associated with draft genomes and gene prediction in plants.</title>
        <authorList>
            <person name="Pilkington S.M."/>
            <person name="Crowhurst R."/>
            <person name="Hilario E."/>
            <person name="Nardozza S."/>
            <person name="Fraser L."/>
            <person name="Peng Y."/>
            <person name="Gunaseelan K."/>
            <person name="Simpson R."/>
            <person name="Tahir J."/>
            <person name="Deroles S.C."/>
            <person name="Templeton K."/>
            <person name="Luo Z."/>
            <person name="Davy M."/>
            <person name="Cheng C."/>
            <person name="McNeilage M."/>
            <person name="Scaglione D."/>
            <person name="Liu Y."/>
            <person name="Zhang Q."/>
            <person name="Datson P."/>
            <person name="De Silva N."/>
            <person name="Gardiner S.E."/>
            <person name="Bassett H."/>
            <person name="Chagne D."/>
            <person name="McCallum J."/>
            <person name="Dzierzon H."/>
            <person name="Deng C."/>
            <person name="Wang Y.Y."/>
            <person name="Barron L."/>
            <person name="Manako K."/>
            <person name="Bowen J."/>
            <person name="Foster T.M."/>
            <person name="Erridge Z.A."/>
            <person name="Tiffin H."/>
            <person name="Waite C.N."/>
            <person name="Davies K.M."/>
            <person name="Grierson E.P."/>
            <person name="Laing W.A."/>
            <person name="Kirk R."/>
            <person name="Chen X."/>
            <person name="Wood M."/>
            <person name="Montefiori M."/>
            <person name="Brummell D.A."/>
            <person name="Schwinn K.E."/>
            <person name="Catanach A."/>
            <person name="Fullerton C."/>
            <person name="Li D."/>
            <person name="Meiyalaghan S."/>
            <person name="Nieuwenhuizen N."/>
            <person name="Read N."/>
            <person name="Prakash R."/>
            <person name="Hunter D."/>
            <person name="Zhang H."/>
            <person name="McKenzie M."/>
            <person name="Knabel M."/>
            <person name="Harris A."/>
            <person name="Allan A.C."/>
            <person name="Gleave A."/>
            <person name="Chen A."/>
            <person name="Janssen B.J."/>
            <person name="Plunkett B."/>
            <person name="Ampomah-Dwamena C."/>
            <person name="Voogd C."/>
            <person name="Leif D."/>
            <person name="Lafferty D."/>
            <person name="Souleyre E.J.F."/>
            <person name="Varkonyi-Gasic E."/>
            <person name="Gambi F."/>
            <person name="Hanley J."/>
            <person name="Yao J.L."/>
            <person name="Cheung J."/>
            <person name="David K.M."/>
            <person name="Warren B."/>
            <person name="Marsh K."/>
            <person name="Snowden K.C."/>
            <person name="Lin-Wang K."/>
            <person name="Brian L."/>
            <person name="Martinez-Sanchez M."/>
            <person name="Wang M."/>
            <person name="Ileperuma N."/>
            <person name="Macnee N."/>
            <person name="Campin R."/>
            <person name="McAtee P."/>
            <person name="Drummond R.S.M."/>
            <person name="Espley R.V."/>
            <person name="Ireland H.S."/>
            <person name="Wu R."/>
            <person name="Atkinson R.G."/>
            <person name="Karunairetnam S."/>
            <person name="Bulley S."/>
            <person name="Chunkath S."/>
            <person name="Hanley Z."/>
            <person name="Storey R."/>
            <person name="Thrimawithana A.H."/>
            <person name="Thomson S."/>
            <person name="David C."/>
            <person name="Testolin R."/>
            <person name="Huang H."/>
            <person name="Hellens R.P."/>
            <person name="Schaffer R.J."/>
        </authorList>
    </citation>
    <scope>NUCLEOTIDE SEQUENCE [LARGE SCALE GENOMIC DNA]</scope>
    <source>
        <strain evidence="16">cv. Red5</strain>
    </source>
</reference>
<evidence type="ECO:0000256" key="8">
    <source>
        <dbReference type="ARBA" id="ARBA00022801"/>
    </source>
</evidence>
<keyword evidence="10" id="KW-0961">Cell wall biogenesis/degradation</keyword>
<dbReference type="Pfam" id="PF00295">
    <property type="entry name" value="Glyco_hydro_28"/>
    <property type="match status" value="1"/>
</dbReference>
<comment type="similarity">
    <text evidence="2 13">Belongs to the glycosyl hydrolase 28 family.</text>
</comment>
<evidence type="ECO:0000256" key="6">
    <source>
        <dbReference type="ARBA" id="ARBA00022729"/>
    </source>
</evidence>
<dbReference type="InterPro" id="IPR011050">
    <property type="entry name" value="Pectin_lyase_fold/virulence"/>
</dbReference>
<dbReference type="FunCoup" id="A0A2R6QZQ0">
    <property type="interactions" value="84"/>
</dbReference>
<dbReference type="Proteomes" id="UP000241394">
    <property type="component" value="Chromosome LG11"/>
</dbReference>
<dbReference type="OMA" id="DDSPCEG"/>
<dbReference type="InParanoid" id="A0A2R6QZQ0"/>
<dbReference type="Gramene" id="PSS17870">
    <property type="protein sequence ID" value="PSS17870"/>
    <property type="gene ID" value="CEY00_Acc12561"/>
</dbReference>
<keyword evidence="7" id="KW-0677">Repeat</keyword>